<dbReference type="CDD" id="cd06503">
    <property type="entry name" value="ATP-synt_Fo_b"/>
    <property type="match status" value="1"/>
</dbReference>
<dbReference type="GO" id="GO:0005886">
    <property type="term" value="C:plasma membrane"/>
    <property type="evidence" value="ECO:0007669"/>
    <property type="project" value="UniProtKB-SubCell"/>
</dbReference>
<dbReference type="GO" id="GO:0012505">
    <property type="term" value="C:endomembrane system"/>
    <property type="evidence" value="ECO:0007669"/>
    <property type="project" value="UniProtKB-SubCell"/>
</dbReference>
<keyword evidence="10 16" id="KW-0472">Membrane</keyword>
<dbReference type="InterPro" id="IPR050059">
    <property type="entry name" value="ATP_synthase_B_chain"/>
</dbReference>
<evidence type="ECO:0000256" key="5">
    <source>
        <dbReference type="ARBA" id="ARBA00022547"/>
    </source>
</evidence>
<evidence type="ECO:0000256" key="10">
    <source>
        <dbReference type="ARBA" id="ARBA00023136"/>
    </source>
</evidence>
<reference evidence="18 19" key="1">
    <citation type="journal article" date="2011" name="J. Bacteriol.">
        <title>Genome sequence of strain IMCC3088, a proteorhodopsin-containing marine bacterium belonging to the OM60/NOR5 clade.</title>
        <authorList>
            <person name="Jang Y."/>
            <person name="Oh H.M."/>
            <person name="Kang I."/>
            <person name="Lee K."/>
            <person name="Yang S.J."/>
            <person name="Cho J.C."/>
        </authorList>
    </citation>
    <scope>NUCLEOTIDE SEQUENCE [LARGE SCALE GENOMIC DNA]</scope>
    <source>
        <strain evidence="18 19">IMCC3088</strain>
    </source>
</reference>
<comment type="subunit">
    <text evidence="14">F-type ATPases have 2 components, F(1) - the catalytic core - and F(0) - the membrane proton channel. F(1) has five subunits: alpha(3), beta(3), gamma(1), delta(1), epsilon(1). F(0) has four main subunits: a(1), b(2) and c(10-14). The alpha and beta chains form an alternating ring which encloses part of the gamma chain. F(1) is attached to F(0) by a central stalk formed by the gamma and epsilon chains, while a peripheral stalk is formed by the delta and b chains.</text>
</comment>
<evidence type="ECO:0000256" key="2">
    <source>
        <dbReference type="ARBA" id="ARBA00022448"/>
    </source>
</evidence>
<dbReference type="NCBIfam" id="NF004411">
    <property type="entry name" value="PRK05759.1-2"/>
    <property type="match status" value="1"/>
</dbReference>
<feature type="transmembrane region" description="Helical" evidence="16">
    <location>
        <begin position="6"/>
        <end position="26"/>
    </location>
</feature>
<evidence type="ECO:0000256" key="9">
    <source>
        <dbReference type="ARBA" id="ARBA00023065"/>
    </source>
</evidence>
<dbReference type="GO" id="GO:0046933">
    <property type="term" value="F:proton-transporting ATP synthase activity, rotational mechanism"/>
    <property type="evidence" value="ECO:0007669"/>
    <property type="project" value="UniProtKB-UniRule"/>
</dbReference>
<dbReference type="OrthoDB" id="9788020at2"/>
<gene>
    <name evidence="16" type="primary">atpF</name>
    <name evidence="18" type="ORF">IMCC3088_1028</name>
</gene>
<evidence type="ECO:0000256" key="6">
    <source>
        <dbReference type="ARBA" id="ARBA00022692"/>
    </source>
</evidence>
<evidence type="ECO:0000256" key="11">
    <source>
        <dbReference type="ARBA" id="ARBA00023310"/>
    </source>
</evidence>
<comment type="caution">
    <text evidence="18">The sequence shown here is derived from an EMBL/GenBank/DDBJ whole genome shotgun (WGS) entry which is preliminary data.</text>
</comment>
<evidence type="ECO:0000313" key="18">
    <source>
        <dbReference type="EMBL" id="EGG30044.1"/>
    </source>
</evidence>
<keyword evidence="5 16" id="KW-0138">CF(0)</keyword>
<dbReference type="HAMAP" id="MF_01398">
    <property type="entry name" value="ATP_synth_b_bprime"/>
    <property type="match status" value="1"/>
</dbReference>
<dbReference type="Proteomes" id="UP000005615">
    <property type="component" value="Unassembled WGS sequence"/>
</dbReference>
<accession>F3L0T6</accession>
<evidence type="ECO:0000256" key="8">
    <source>
        <dbReference type="ARBA" id="ARBA00022989"/>
    </source>
</evidence>
<evidence type="ECO:0000256" key="7">
    <source>
        <dbReference type="ARBA" id="ARBA00022781"/>
    </source>
</evidence>
<keyword evidence="2 16" id="KW-0813">Transport</keyword>
<comment type="function">
    <text evidence="13">Component of the F(0) channel, it forms part of the peripheral stalk, linking F(1) to F(0). The b'-subunit is a diverged and duplicated form of b found in plants and photosynthetic bacteria.</text>
</comment>
<dbReference type="GO" id="GO:0045259">
    <property type="term" value="C:proton-transporting ATP synthase complex"/>
    <property type="evidence" value="ECO:0007669"/>
    <property type="project" value="UniProtKB-KW"/>
</dbReference>
<keyword evidence="8 16" id="KW-1133">Transmembrane helix</keyword>
<dbReference type="eggNOG" id="COG0711">
    <property type="taxonomic scope" value="Bacteria"/>
</dbReference>
<keyword evidence="7 16" id="KW-0375">Hydrogen ion transport</keyword>
<keyword evidence="19" id="KW-1185">Reference proteome</keyword>
<dbReference type="InterPro" id="IPR002146">
    <property type="entry name" value="ATP_synth_b/b'su_bac/chlpt"/>
</dbReference>
<evidence type="ECO:0000256" key="17">
    <source>
        <dbReference type="RuleBase" id="RU003848"/>
    </source>
</evidence>
<organism evidence="18 19">
    <name type="scientific">Aequoribacter fuscus</name>
    <dbReference type="NCBI Taxonomy" id="2518989"/>
    <lineage>
        <taxon>Bacteria</taxon>
        <taxon>Pseudomonadati</taxon>
        <taxon>Pseudomonadota</taxon>
        <taxon>Gammaproteobacteria</taxon>
        <taxon>Cellvibrionales</taxon>
        <taxon>Halieaceae</taxon>
        <taxon>Aequoribacter</taxon>
    </lineage>
</organism>
<dbReference type="Gene3D" id="6.10.250.1580">
    <property type="match status" value="1"/>
</dbReference>
<dbReference type="PANTHER" id="PTHR33445:SF1">
    <property type="entry name" value="ATP SYNTHASE SUBUNIT B"/>
    <property type="match status" value="1"/>
</dbReference>
<comment type="subcellular location">
    <subcellularLocation>
        <location evidence="16">Cell membrane</location>
        <topology evidence="16">Single-pass membrane protein</topology>
    </subcellularLocation>
    <subcellularLocation>
        <location evidence="15">Endomembrane system</location>
        <topology evidence="15">Single-pass membrane protein</topology>
    </subcellularLocation>
</comment>
<sequence length="157" mass="16787">MNINLTLIGQMVAFIVFVAFCMKYVWPPIVAAMQERAEKIADGLAAADRASLDLELAQKRAVEQMKEAKAEAAGIIDAANKRANALIEEAKNAASAEAEKVKASALAEIEQEKNRAKAELRAELASLTFQGAEKVLGAAIDQSAHADLVSKLTAELH</sequence>
<keyword evidence="9 16" id="KW-0406">Ion transport</keyword>
<comment type="subunit">
    <text evidence="16">F-type ATPases have 2 components, F(1) - the catalytic core - and F(0) - the membrane proton channel. F(1) has five subunits: alpha(3), beta(3), gamma(1), delta(1), epsilon(1). F(0) has three main subunits: a(1), b(2) and c(10-14). The alpha and beta chains form an alternating ring which encloses part of the gamma chain. F(1) is attached to F(0) by a central stalk formed by the gamma and epsilon chains, while a peripheral stalk is formed by the delta and b chains.</text>
</comment>
<evidence type="ECO:0000256" key="14">
    <source>
        <dbReference type="ARBA" id="ARBA00026054"/>
    </source>
</evidence>
<evidence type="ECO:0000256" key="13">
    <source>
        <dbReference type="ARBA" id="ARBA00025614"/>
    </source>
</evidence>
<evidence type="ECO:0000256" key="4">
    <source>
        <dbReference type="ARBA" id="ARBA00022519"/>
    </source>
</evidence>
<comment type="similarity">
    <text evidence="1 16 17">Belongs to the ATPase B chain family.</text>
</comment>
<name>F3L0T6_9GAMM</name>
<evidence type="ECO:0000256" key="15">
    <source>
        <dbReference type="ARBA" id="ARBA00037847"/>
    </source>
</evidence>
<dbReference type="Pfam" id="PF00430">
    <property type="entry name" value="ATP-synt_B"/>
    <property type="match status" value="1"/>
</dbReference>
<dbReference type="EMBL" id="AEIG01000025">
    <property type="protein sequence ID" value="EGG30044.1"/>
    <property type="molecule type" value="Genomic_DNA"/>
</dbReference>
<dbReference type="FunFam" id="1.20.5.620:FF:000001">
    <property type="entry name" value="ATP synthase subunit b"/>
    <property type="match status" value="1"/>
</dbReference>
<dbReference type="InterPro" id="IPR005864">
    <property type="entry name" value="ATP_synth_F0_bsu_bac"/>
</dbReference>
<comment type="function">
    <text evidence="12 16">F(1)F(0) ATP synthase produces ATP from ADP in the presence of a proton or sodium gradient. F-type ATPases consist of two structural domains, F(1) containing the extramembraneous catalytic core and F(0) containing the membrane proton channel, linked together by a central stalk and a peripheral stalk. During catalysis, ATP synthesis in the catalytic domain of F(1) is coupled via a rotary mechanism of the central stalk subunits to proton translocation.</text>
</comment>
<evidence type="ECO:0000313" key="19">
    <source>
        <dbReference type="Proteomes" id="UP000005615"/>
    </source>
</evidence>
<dbReference type="GO" id="GO:0046961">
    <property type="term" value="F:proton-transporting ATPase activity, rotational mechanism"/>
    <property type="evidence" value="ECO:0007669"/>
    <property type="project" value="TreeGrafter"/>
</dbReference>
<keyword evidence="3 16" id="KW-1003">Cell membrane</keyword>
<keyword evidence="6 16" id="KW-0812">Transmembrane</keyword>
<dbReference type="STRING" id="2518989.IMCC3088_1028"/>
<protein>
    <recommendedName>
        <fullName evidence="16">ATP synthase subunit b</fullName>
    </recommendedName>
    <alternativeName>
        <fullName evidence="16">ATP synthase F(0) sector subunit b</fullName>
    </alternativeName>
    <alternativeName>
        <fullName evidence="16">ATPase subunit I</fullName>
    </alternativeName>
    <alternativeName>
        <fullName evidence="16">F-type ATPase subunit b</fullName>
        <shortName evidence="16">F-ATPase subunit b</shortName>
    </alternativeName>
</protein>
<dbReference type="NCBIfam" id="TIGR01144">
    <property type="entry name" value="ATP_synt_b"/>
    <property type="match status" value="1"/>
</dbReference>
<proteinExistence type="inferred from homology"/>
<keyword evidence="4" id="KW-0997">Cell inner membrane</keyword>
<evidence type="ECO:0000256" key="3">
    <source>
        <dbReference type="ARBA" id="ARBA00022475"/>
    </source>
</evidence>
<dbReference type="InterPro" id="IPR028987">
    <property type="entry name" value="ATP_synth_B-like_membr_sf"/>
</dbReference>
<evidence type="ECO:0000256" key="16">
    <source>
        <dbReference type="HAMAP-Rule" id="MF_01398"/>
    </source>
</evidence>
<dbReference type="SUPFAM" id="SSF81573">
    <property type="entry name" value="F1F0 ATP synthase subunit B, membrane domain"/>
    <property type="match status" value="1"/>
</dbReference>
<dbReference type="RefSeq" id="WP_009575318.1">
    <property type="nucleotide sequence ID" value="NZ_AEIG01000025.1"/>
</dbReference>
<evidence type="ECO:0000256" key="12">
    <source>
        <dbReference type="ARBA" id="ARBA00025198"/>
    </source>
</evidence>
<dbReference type="PANTHER" id="PTHR33445">
    <property type="entry name" value="ATP SYNTHASE SUBUNIT B', CHLOROPLASTIC"/>
    <property type="match status" value="1"/>
</dbReference>
<keyword evidence="11 16" id="KW-0066">ATP synthesis</keyword>
<dbReference type="AlphaFoldDB" id="F3L0T6"/>
<evidence type="ECO:0000256" key="1">
    <source>
        <dbReference type="ARBA" id="ARBA00005513"/>
    </source>
</evidence>